<evidence type="ECO:0000313" key="1">
    <source>
        <dbReference type="EMBL" id="GAA3691449.1"/>
    </source>
</evidence>
<accession>A0ABP7CN68</accession>
<name>A0ABP7CN68_9MICC</name>
<evidence type="ECO:0000313" key="2">
    <source>
        <dbReference type="Proteomes" id="UP001500752"/>
    </source>
</evidence>
<dbReference type="Proteomes" id="UP001500752">
    <property type="component" value="Unassembled WGS sequence"/>
</dbReference>
<organism evidence="1 2">
    <name type="scientific">Arthrobacter ginkgonis</name>
    <dbReference type="NCBI Taxonomy" id="1630594"/>
    <lineage>
        <taxon>Bacteria</taxon>
        <taxon>Bacillati</taxon>
        <taxon>Actinomycetota</taxon>
        <taxon>Actinomycetes</taxon>
        <taxon>Micrococcales</taxon>
        <taxon>Micrococcaceae</taxon>
        <taxon>Arthrobacter</taxon>
    </lineage>
</organism>
<proteinExistence type="predicted"/>
<sequence>MVPPSNSRNGTGGRGLPREAAVYSLSAAIVGRAVDSMAPEFVRWHDPLGPADAGRRDLALVKDFLKTFADLAETSSATDLAPGLLRTALESDPRSGDPERMESLSGALALYVNFLGQTGRWTGSDADFDRVLDLLDSNDAPDPLLSDLHIPDLTVEQEAAALAALPVVRRGLDLLAWIGGGREATASGLLRRRDIEEAAACIGVRARGAGSGGPDAQDAGDGTRVVRSMAEVPQLVTVLTALHTVGATRLVASRIVPGPAAEILLAGPDDGGTEWLGAARDFVTEFLACDLDRIEDGRHGPEVAELALTLLATGSSDHPTPLDWLLAAPDRAGAAERSAARRTARAGHRLVREWEDWGLLAVGTALCVPDVVRASVAEILADGLGGVWAAGDEPRPEDRFLERRLAALLDET</sequence>
<reference evidence="2" key="1">
    <citation type="journal article" date="2019" name="Int. J. Syst. Evol. Microbiol.">
        <title>The Global Catalogue of Microorganisms (GCM) 10K type strain sequencing project: providing services to taxonomists for standard genome sequencing and annotation.</title>
        <authorList>
            <consortium name="The Broad Institute Genomics Platform"/>
            <consortium name="The Broad Institute Genome Sequencing Center for Infectious Disease"/>
            <person name="Wu L."/>
            <person name="Ma J."/>
        </authorList>
    </citation>
    <scope>NUCLEOTIDE SEQUENCE [LARGE SCALE GENOMIC DNA]</scope>
    <source>
        <strain evidence="2">JCM 30742</strain>
    </source>
</reference>
<dbReference type="EMBL" id="BAABEO010000020">
    <property type="protein sequence ID" value="GAA3691449.1"/>
    <property type="molecule type" value="Genomic_DNA"/>
</dbReference>
<gene>
    <name evidence="1" type="ORF">GCM10023081_31140</name>
</gene>
<comment type="caution">
    <text evidence="1">The sequence shown here is derived from an EMBL/GenBank/DDBJ whole genome shotgun (WGS) entry which is preliminary data.</text>
</comment>
<keyword evidence="2" id="KW-1185">Reference proteome</keyword>
<protein>
    <submittedName>
        <fullName evidence="1">Uncharacterized protein</fullName>
    </submittedName>
</protein>